<feature type="domain" description="Dienelactone hydrolase" evidence="1">
    <location>
        <begin position="53"/>
        <end position="273"/>
    </location>
</feature>
<dbReference type="InterPro" id="IPR002925">
    <property type="entry name" value="Dienelactn_hydro"/>
</dbReference>
<dbReference type="Gene3D" id="3.40.50.1820">
    <property type="entry name" value="alpha/beta hydrolase"/>
    <property type="match status" value="1"/>
</dbReference>
<dbReference type="EMBL" id="MU157919">
    <property type="protein sequence ID" value="KAF9523355.1"/>
    <property type="molecule type" value="Genomic_DNA"/>
</dbReference>
<dbReference type="PANTHER" id="PTHR17630:SF44">
    <property type="entry name" value="PROTEIN AIM2"/>
    <property type="match status" value="1"/>
</dbReference>
<dbReference type="Pfam" id="PF01738">
    <property type="entry name" value="DLH"/>
    <property type="match status" value="1"/>
</dbReference>
<reference evidence="2" key="1">
    <citation type="submission" date="2020-11" db="EMBL/GenBank/DDBJ databases">
        <authorList>
            <consortium name="DOE Joint Genome Institute"/>
            <person name="Ahrendt S."/>
            <person name="Riley R."/>
            <person name="Andreopoulos W."/>
            <person name="Labutti K."/>
            <person name="Pangilinan J."/>
            <person name="Ruiz-Duenas F.J."/>
            <person name="Barrasa J.M."/>
            <person name="Sanchez-Garcia M."/>
            <person name="Camarero S."/>
            <person name="Miyauchi S."/>
            <person name="Serrano A."/>
            <person name="Linde D."/>
            <person name="Babiker R."/>
            <person name="Drula E."/>
            <person name="Ayuso-Fernandez I."/>
            <person name="Pacheco R."/>
            <person name="Padilla G."/>
            <person name="Ferreira P."/>
            <person name="Barriuso J."/>
            <person name="Kellner H."/>
            <person name="Castanera R."/>
            <person name="Alfaro M."/>
            <person name="Ramirez L."/>
            <person name="Pisabarro A.G."/>
            <person name="Kuo A."/>
            <person name="Tritt A."/>
            <person name="Lipzen A."/>
            <person name="He G."/>
            <person name="Yan M."/>
            <person name="Ng V."/>
            <person name="Cullen D."/>
            <person name="Martin F."/>
            <person name="Rosso M.-N."/>
            <person name="Henrissat B."/>
            <person name="Hibbett D."/>
            <person name="Martinez A.T."/>
            <person name="Grigoriev I.V."/>
        </authorList>
    </citation>
    <scope>NUCLEOTIDE SEQUENCE</scope>
    <source>
        <strain evidence="2">CBS 506.95</strain>
    </source>
</reference>
<organism evidence="2 3">
    <name type="scientific">Crepidotus variabilis</name>
    <dbReference type="NCBI Taxonomy" id="179855"/>
    <lineage>
        <taxon>Eukaryota</taxon>
        <taxon>Fungi</taxon>
        <taxon>Dikarya</taxon>
        <taxon>Basidiomycota</taxon>
        <taxon>Agaricomycotina</taxon>
        <taxon>Agaricomycetes</taxon>
        <taxon>Agaricomycetidae</taxon>
        <taxon>Agaricales</taxon>
        <taxon>Agaricineae</taxon>
        <taxon>Crepidotaceae</taxon>
        <taxon>Crepidotus</taxon>
    </lineage>
</organism>
<dbReference type="InterPro" id="IPR029058">
    <property type="entry name" value="AB_hydrolase_fold"/>
</dbReference>
<dbReference type="OrthoDB" id="17560at2759"/>
<evidence type="ECO:0000259" key="1">
    <source>
        <dbReference type="Pfam" id="PF01738"/>
    </source>
</evidence>
<keyword evidence="3" id="KW-1185">Reference proteome</keyword>
<dbReference type="PANTHER" id="PTHR17630">
    <property type="entry name" value="DIENELACTONE HYDROLASE"/>
    <property type="match status" value="1"/>
</dbReference>
<keyword evidence="2" id="KW-0378">Hydrolase</keyword>
<dbReference type="GO" id="GO:0016787">
    <property type="term" value="F:hydrolase activity"/>
    <property type="evidence" value="ECO:0007669"/>
    <property type="project" value="UniProtKB-KW"/>
</dbReference>
<comment type="caution">
    <text evidence="2">The sequence shown here is derived from an EMBL/GenBank/DDBJ whole genome shotgun (WGS) entry which is preliminary data.</text>
</comment>
<dbReference type="Proteomes" id="UP000807306">
    <property type="component" value="Unassembled WGS sequence"/>
</dbReference>
<name>A0A9P6JJY1_9AGAR</name>
<dbReference type="AlphaFoldDB" id="A0A9P6JJY1"/>
<sequence>MPFSQNIRGTLILHACQANASCLRMSLCQDCFSPGVTHKGTPQGKWEKIGGVDCYVGTPTADISKDAVVLYFADLFGPQAVNAQLMVDDFASSGFKTIAMDYFGGDPAPPDGLDEGTKFDLWGWLGRHSPNVTRPYIDKVVSALATQGVTTLYGTGYCFGGRYVFDLAFDNVLKVAVVAHPSLLEIPKDLETYIAKSQAPLLINSCEIDPVFHLEAQAKADEVLGSGNFKPGYKRNYFPGCSHGFAVRGDMSNPEVKAGKEGAFKATIEWFSKK</sequence>
<protein>
    <submittedName>
        <fullName evidence="2">Alpha/Beta hydrolase protein</fullName>
    </submittedName>
</protein>
<dbReference type="SUPFAM" id="SSF53474">
    <property type="entry name" value="alpha/beta-Hydrolases"/>
    <property type="match status" value="1"/>
</dbReference>
<proteinExistence type="predicted"/>
<evidence type="ECO:0000313" key="2">
    <source>
        <dbReference type="EMBL" id="KAF9523355.1"/>
    </source>
</evidence>
<accession>A0A9P6JJY1</accession>
<gene>
    <name evidence="2" type="ORF">CPB83DRAFT_862944</name>
</gene>
<evidence type="ECO:0000313" key="3">
    <source>
        <dbReference type="Proteomes" id="UP000807306"/>
    </source>
</evidence>